<name>A0A9P5TGY1_GYMJU</name>
<feature type="compositionally biased region" description="Polar residues" evidence="2">
    <location>
        <begin position="426"/>
        <end position="454"/>
    </location>
</feature>
<proteinExistence type="predicted"/>
<evidence type="ECO:0000256" key="1">
    <source>
        <dbReference type="SAM" id="Coils"/>
    </source>
</evidence>
<feature type="compositionally biased region" description="Low complexity" evidence="2">
    <location>
        <begin position="264"/>
        <end position="275"/>
    </location>
</feature>
<evidence type="ECO:0000313" key="3">
    <source>
        <dbReference type="EMBL" id="KAF8873681.1"/>
    </source>
</evidence>
<dbReference type="AlphaFoldDB" id="A0A9P5TGY1"/>
<feature type="region of interest" description="Disordered" evidence="2">
    <location>
        <begin position="250"/>
        <end position="280"/>
    </location>
</feature>
<gene>
    <name evidence="3" type="ORF">CPB84DRAFT_1753200</name>
</gene>
<feature type="region of interest" description="Disordered" evidence="2">
    <location>
        <begin position="426"/>
        <end position="478"/>
    </location>
</feature>
<feature type="coiled-coil region" evidence="1">
    <location>
        <begin position="123"/>
        <end position="200"/>
    </location>
</feature>
<sequence length="606" mass="67238">MPLPVLLGGRKSPIVDEEMGNVEDNVHAQEVQPSSSSSVTSAPQSAQVTTSNSLTTSSHPTAMSTAFDRKRRREVLQQGQPNIIHQIDADNMRSIGQDNDERNEAVVDRNRVIAERDDAVAGREQLMDEHNKAIDEMKGMTAERDNATAERDQLAAKCKELEDALPVAICQERETLLKMLREFQKMQANHKEEMQIMKKEVKSLTEWLDKALSALETHKDPMRREPNTMLTNPLPVRPTPANLLPDDLMHIDPPPENGPLVNISQLPSSPLSRPPYGNRQTAVPALVGEQLPSSPLSRLPYGNRQTAAPVLVGEQLLRTPNRQTAPRSTREVQVDEGVEADTEGDHAFVSIKAQSPIEVIQPPGQYSRRLASFTGPISRFQSPLTPGATPLSNPSTPVRPQQSTVLLQSPREQPFALNTDRYFQRALQSSPSHQKPSPTQIPISQHQLSEQTIAPPSDSLPSVFPTNDQPHSISTPSTAQVLPETIISQAPTQDGHWRQAMNNNSDNDIAATLLMGMRDLAKEVEALRNDPRPRSWERQELIKQARQYMNTLLGIEHDEEIVEKCWGHFASHEDLEHFDERTMDPPALEQLISAGMIQGPLGIGAC</sequence>
<organism evidence="3 4">
    <name type="scientific">Gymnopilus junonius</name>
    <name type="common">Spectacular rustgill mushroom</name>
    <name type="synonym">Gymnopilus spectabilis subsp. junonius</name>
    <dbReference type="NCBI Taxonomy" id="109634"/>
    <lineage>
        <taxon>Eukaryota</taxon>
        <taxon>Fungi</taxon>
        <taxon>Dikarya</taxon>
        <taxon>Basidiomycota</taxon>
        <taxon>Agaricomycotina</taxon>
        <taxon>Agaricomycetes</taxon>
        <taxon>Agaricomycetidae</taxon>
        <taxon>Agaricales</taxon>
        <taxon>Agaricineae</taxon>
        <taxon>Hymenogastraceae</taxon>
        <taxon>Gymnopilus</taxon>
    </lineage>
</organism>
<feature type="region of interest" description="Disordered" evidence="2">
    <location>
        <begin position="19"/>
        <end position="68"/>
    </location>
</feature>
<feature type="compositionally biased region" description="Polar residues" evidence="2">
    <location>
        <begin position="464"/>
        <end position="478"/>
    </location>
</feature>
<keyword evidence="4" id="KW-1185">Reference proteome</keyword>
<protein>
    <submittedName>
        <fullName evidence="3">Uncharacterized protein</fullName>
    </submittedName>
</protein>
<comment type="caution">
    <text evidence="3">The sequence shown here is derived from an EMBL/GenBank/DDBJ whole genome shotgun (WGS) entry which is preliminary data.</text>
</comment>
<feature type="compositionally biased region" description="Polar residues" evidence="2">
    <location>
        <begin position="318"/>
        <end position="327"/>
    </location>
</feature>
<reference evidence="3" key="1">
    <citation type="submission" date="2020-11" db="EMBL/GenBank/DDBJ databases">
        <authorList>
            <consortium name="DOE Joint Genome Institute"/>
            <person name="Ahrendt S."/>
            <person name="Riley R."/>
            <person name="Andreopoulos W."/>
            <person name="LaButti K."/>
            <person name="Pangilinan J."/>
            <person name="Ruiz-duenas F.J."/>
            <person name="Barrasa J.M."/>
            <person name="Sanchez-Garcia M."/>
            <person name="Camarero S."/>
            <person name="Miyauchi S."/>
            <person name="Serrano A."/>
            <person name="Linde D."/>
            <person name="Babiker R."/>
            <person name="Drula E."/>
            <person name="Ayuso-Fernandez I."/>
            <person name="Pacheco R."/>
            <person name="Padilla G."/>
            <person name="Ferreira P."/>
            <person name="Barriuso J."/>
            <person name="Kellner H."/>
            <person name="Castanera R."/>
            <person name="Alfaro M."/>
            <person name="Ramirez L."/>
            <person name="Pisabarro A.G."/>
            <person name="Kuo A."/>
            <person name="Tritt A."/>
            <person name="Lipzen A."/>
            <person name="He G."/>
            <person name="Yan M."/>
            <person name="Ng V."/>
            <person name="Cullen D."/>
            <person name="Martin F."/>
            <person name="Rosso M.-N."/>
            <person name="Henrissat B."/>
            <person name="Hibbett D."/>
            <person name="Martinez A.T."/>
            <person name="Grigoriev I.V."/>
        </authorList>
    </citation>
    <scope>NUCLEOTIDE SEQUENCE</scope>
    <source>
        <strain evidence="3">AH 44721</strain>
    </source>
</reference>
<dbReference type="EMBL" id="JADNYJ010000231">
    <property type="protein sequence ID" value="KAF8873681.1"/>
    <property type="molecule type" value="Genomic_DNA"/>
</dbReference>
<dbReference type="Proteomes" id="UP000724874">
    <property type="component" value="Unassembled WGS sequence"/>
</dbReference>
<accession>A0A9P5TGY1</accession>
<feature type="compositionally biased region" description="Low complexity" evidence="2">
    <location>
        <begin position="31"/>
        <end position="48"/>
    </location>
</feature>
<keyword evidence="1" id="KW-0175">Coiled coil</keyword>
<evidence type="ECO:0000313" key="4">
    <source>
        <dbReference type="Proteomes" id="UP000724874"/>
    </source>
</evidence>
<evidence type="ECO:0000256" key="2">
    <source>
        <dbReference type="SAM" id="MobiDB-lite"/>
    </source>
</evidence>
<feature type="compositionally biased region" description="Polar residues" evidence="2">
    <location>
        <begin position="379"/>
        <end position="401"/>
    </location>
</feature>
<feature type="compositionally biased region" description="Polar residues" evidence="2">
    <location>
        <begin position="49"/>
        <end position="64"/>
    </location>
</feature>
<feature type="region of interest" description="Disordered" evidence="2">
    <location>
        <begin position="377"/>
        <end position="401"/>
    </location>
</feature>
<feature type="region of interest" description="Disordered" evidence="2">
    <location>
        <begin position="315"/>
        <end position="334"/>
    </location>
</feature>